<evidence type="ECO:0000313" key="1">
    <source>
        <dbReference type="EMBL" id="CAD6217395.1"/>
    </source>
</evidence>
<protein>
    <submittedName>
        <fullName evidence="1">Uncharacterized protein</fullName>
    </submittedName>
</protein>
<comment type="caution">
    <text evidence="1">The sequence shown here is derived from an EMBL/GenBank/DDBJ whole genome shotgun (WGS) entry which is preliminary data.</text>
</comment>
<name>A0A811N815_9POAL</name>
<reference evidence="1" key="1">
    <citation type="submission" date="2020-10" db="EMBL/GenBank/DDBJ databases">
        <authorList>
            <person name="Han B."/>
            <person name="Lu T."/>
            <person name="Zhao Q."/>
            <person name="Huang X."/>
            <person name="Zhao Y."/>
        </authorList>
    </citation>
    <scope>NUCLEOTIDE SEQUENCE</scope>
</reference>
<sequence>MIVCQQQLPAGVALRAQKDLFNFCFSFDSSLMSRCSVTLGQQKIQNTPAQLQSSHTVHSSALLPCSVSMHGMGSQRRLLLLLALLLLTLVAGEGDGALSAAGTDGANATDARSPAGAPLDVRARKWWRFPATEGLVGSERRVPNSSDPLHNR</sequence>
<organism evidence="1 2">
    <name type="scientific">Miscanthus lutarioriparius</name>
    <dbReference type="NCBI Taxonomy" id="422564"/>
    <lineage>
        <taxon>Eukaryota</taxon>
        <taxon>Viridiplantae</taxon>
        <taxon>Streptophyta</taxon>
        <taxon>Embryophyta</taxon>
        <taxon>Tracheophyta</taxon>
        <taxon>Spermatophyta</taxon>
        <taxon>Magnoliopsida</taxon>
        <taxon>Liliopsida</taxon>
        <taxon>Poales</taxon>
        <taxon>Poaceae</taxon>
        <taxon>PACMAD clade</taxon>
        <taxon>Panicoideae</taxon>
        <taxon>Andropogonodae</taxon>
        <taxon>Andropogoneae</taxon>
        <taxon>Saccharinae</taxon>
        <taxon>Miscanthus</taxon>
    </lineage>
</organism>
<keyword evidence="2" id="KW-1185">Reference proteome</keyword>
<dbReference type="Proteomes" id="UP000604825">
    <property type="component" value="Unassembled WGS sequence"/>
</dbReference>
<dbReference type="OrthoDB" id="686598at2759"/>
<evidence type="ECO:0000313" key="2">
    <source>
        <dbReference type="Proteomes" id="UP000604825"/>
    </source>
</evidence>
<accession>A0A811N815</accession>
<dbReference type="EMBL" id="CAJGYO010000003">
    <property type="protein sequence ID" value="CAD6217395.1"/>
    <property type="molecule type" value="Genomic_DNA"/>
</dbReference>
<dbReference type="AlphaFoldDB" id="A0A811N815"/>
<proteinExistence type="predicted"/>
<gene>
    <name evidence="1" type="ORF">NCGR_LOCUS11381</name>
</gene>